<dbReference type="PANTHER" id="PTHR44943">
    <property type="entry name" value="CELLULOSE SYNTHASE OPERON PROTEIN C"/>
    <property type="match status" value="1"/>
</dbReference>
<comment type="caution">
    <text evidence="4">The sequence shown here is derived from an EMBL/GenBank/DDBJ whole genome shotgun (WGS) entry which is preliminary data.</text>
</comment>
<feature type="repeat" description="TPR" evidence="3">
    <location>
        <begin position="72"/>
        <end position="105"/>
    </location>
</feature>
<name>A0ABW9Z9K8_9FLAO</name>
<dbReference type="EMBL" id="JAABLM010000010">
    <property type="protein sequence ID" value="NBL65379.1"/>
    <property type="molecule type" value="Genomic_DNA"/>
</dbReference>
<dbReference type="PROSITE" id="PS50005">
    <property type="entry name" value="TPR"/>
    <property type="match status" value="1"/>
</dbReference>
<dbReference type="Pfam" id="PF13181">
    <property type="entry name" value="TPR_8"/>
    <property type="match status" value="1"/>
</dbReference>
<dbReference type="SMART" id="SM00028">
    <property type="entry name" value="TPR"/>
    <property type="match status" value="4"/>
</dbReference>
<gene>
    <name evidence="4" type="ORF">GV828_09235</name>
</gene>
<evidence type="ECO:0000313" key="5">
    <source>
        <dbReference type="Proteomes" id="UP000798602"/>
    </source>
</evidence>
<dbReference type="InterPro" id="IPR019734">
    <property type="entry name" value="TPR_rpt"/>
</dbReference>
<protein>
    <submittedName>
        <fullName evidence="4">Tetratricopeptide repeat protein</fullName>
    </submittedName>
</protein>
<sequence length="450" mass="51815">MQLKKIFYFSILTGTFWLPVTGFAQQEPDLIALAEDKFQDDFYESLKQKGIENYDKAILSLEKCLKLQPQNAVIFNELGINYFKLKNYQKAQENFNQAIKIDASNKWYLVGLYDVFYETKDYNQAITVVQKLIGFDAKYKEDLTSLYMYTNQFDKALVLINELDETSGKTAQRNAYRSQIGLTSGENASEKNNLLQAIKKDPKNEANYIELIYQYAENNQEEKAFEIAKQLEKEIPDSEFAQIGLFKFHLNKNDGQKAVSAMNKVLESKKINSDVKAKILKEFLIFVKTNPSYTADLDTAFGALESDKQAALSKEFGQLFFINKNWPQAIKFFEIYSKNNPQDAETGIFLLQSYTENKQFDEVASKSASYLDYFPMQPEFYYFSGLAFNQLKNPKKAKEILLAGIDYLVENRDLEINFNIQLGEAASALGDAKAKQEYFTKAERLLKQKQ</sequence>
<dbReference type="InterPro" id="IPR013105">
    <property type="entry name" value="TPR_2"/>
</dbReference>
<proteinExistence type="predicted"/>
<keyword evidence="5" id="KW-1185">Reference proteome</keyword>
<dbReference type="InterPro" id="IPR051685">
    <property type="entry name" value="Ycf3/AcsC/BcsC/TPR_MFPF"/>
</dbReference>
<dbReference type="Gene3D" id="1.25.40.10">
    <property type="entry name" value="Tetratricopeptide repeat domain"/>
    <property type="match status" value="3"/>
</dbReference>
<keyword evidence="1" id="KW-0677">Repeat</keyword>
<evidence type="ECO:0000256" key="3">
    <source>
        <dbReference type="PROSITE-ProRule" id="PRU00339"/>
    </source>
</evidence>
<dbReference type="Pfam" id="PF07719">
    <property type="entry name" value="TPR_2"/>
    <property type="match status" value="1"/>
</dbReference>
<accession>A0ABW9Z9K8</accession>
<evidence type="ECO:0000313" key="4">
    <source>
        <dbReference type="EMBL" id="NBL65379.1"/>
    </source>
</evidence>
<reference evidence="5" key="1">
    <citation type="submission" date="2020-01" db="EMBL/GenBank/DDBJ databases">
        <title>Sphingomonas sp. strain CSW-10.</title>
        <authorList>
            <person name="Chen W.-M."/>
        </authorList>
    </citation>
    <scope>NUCLEOTIDE SEQUENCE [LARGE SCALE GENOMIC DNA]</scope>
    <source>
        <strain evidence="5">NST-5</strain>
    </source>
</reference>
<dbReference type="PANTHER" id="PTHR44943:SF8">
    <property type="entry name" value="TPR REPEAT-CONTAINING PROTEIN MJ0263"/>
    <property type="match status" value="1"/>
</dbReference>
<dbReference type="InterPro" id="IPR011990">
    <property type="entry name" value="TPR-like_helical_dom_sf"/>
</dbReference>
<evidence type="ECO:0000256" key="2">
    <source>
        <dbReference type="ARBA" id="ARBA00022803"/>
    </source>
</evidence>
<evidence type="ECO:0000256" key="1">
    <source>
        <dbReference type="ARBA" id="ARBA00022737"/>
    </source>
</evidence>
<dbReference type="SUPFAM" id="SSF48452">
    <property type="entry name" value="TPR-like"/>
    <property type="match status" value="3"/>
</dbReference>
<dbReference type="Proteomes" id="UP000798602">
    <property type="component" value="Unassembled WGS sequence"/>
</dbReference>
<organism evidence="4 5">
    <name type="scientific">Flavobacterium ichthyis</name>
    <dbReference type="NCBI Taxonomy" id="2698827"/>
    <lineage>
        <taxon>Bacteria</taxon>
        <taxon>Pseudomonadati</taxon>
        <taxon>Bacteroidota</taxon>
        <taxon>Flavobacteriia</taxon>
        <taxon>Flavobacteriales</taxon>
        <taxon>Flavobacteriaceae</taxon>
        <taxon>Flavobacterium</taxon>
    </lineage>
</organism>
<dbReference type="RefSeq" id="WP_166537204.1">
    <property type="nucleotide sequence ID" value="NZ_JAABLM010000010.1"/>
</dbReference>
<keyword evidence="2 3" id="KW-0802">TPR repeat</keyword>